<evidence type="ECO:0000256" key="1">
    <source>
        <dbReference type="SAM" id="MobiDB-lite"/>
    </source>
</evidence>
<name>A0A1N5VXX4_9ACTN</name>
<reference evidence="3" key="1">
    <citation type="submission" date="2016-12" db="EMBL/GenBank/DDBJ databases">
        <authorList>
            <person name="Varghese N."/>
            <person name="Submissions S."/>
        </authorList>
    </citation>
    <scope>NUCLEOTIDE SEQUENCE [LARGE SCALE GENOMIC DNA]</scope>
    <source>
        <strain evidence="3">DSM 45599</strain>
    </source>
</reference>
<keyword evidence="3" id="KW-1185">Reference proteome</keyword>
<dbReference type="Proteomes" id="UP000185124">
    <property type="component" value="Unassembled WGS sequence"/>
</dbReference>
<dbReference type="STRING" id="709881.SAMN04489832_1908"/>
<feature type="region of interest" description="Disordered" evidence="1">
    <location>
        <begin position="177"/>
        <end position="198"/>
    </location>
</feature>
<feature type="compositionally biased region" description="Pro residues" evidence="1">
    <location>
        <begin position="188"/>
        <end position="198"/>
    </location>
</feature>
<sequence length="198" mass="21749">MYESGEEVSLRVAGAPIVLAMDAGTVDLEEWGRRGIDVPEDRTNTLAEEKFLTCPDIDTALWLLRQPPVMAAARMLNAWVAAGPFPFESRYRAEIVGRAWQAAETLLVDAASAKTGGERGFDREYAVSPDLPSRRAESLRRRPGRIEMHGPDICGDNHVIVLPGQGTPEWTAALTKGRQPDVGVTRRAPPPPIVRRAR</sequence>
<proteinExistence type="predicted"/>
<dbReference type="AlphaFoldDB" id="A0A1N5VXX4"/>
<evidence type="ECO:0000313" key="3">
    <source>
        <dbReference type="Proteomes" id="UP000185124"/>
    </source>
</evidence>
<evidence type="ECO:0000313" key="2">
    <source>
        <dbReference type="EMBL" id="SIM76937.1"/>
    </source>
</evidence>
<dbReference type="EMBL" id="FSQT01000001">
    <property type="protein sequence ID" value="SIM76937.1"/>
    <property type="molecule type" value="Genomic_DNA"/>
</dbReference>
<accession>A0A1N5VXX4</accession>
<gene>
    <name evidence="2" type="ORF">SAMN04489832_1908</name>
</gene>
<protein>
    <submittedName>
        <fullName evidence="2">Uncharacterized protein</fullName>
    </submittedName>
</protein>
<organism evidence="2 3">
    <name type="scientific">Micromonospora cremea</name>
    <dbReference type="NCBI Taxonomy" id="709881"/>
    <lineage>
        <taxon>Bacteria</taxon>
        <taxon>Bacillati</taxon>
        <taxon>Actinomycetota</taxon>
        <taxon>Actinomycetes</taxon>
        <taxon>Micromonosporales</taxon>
        <taxon>Micromonosporaceae</taxon>
        <taxon>Micromonospora</taxon>
    </lineage>
</organism>